<feature type="repeat" description="PPR" evidence="3">
    <location>
        <begin position="149"/>
        <end position="183"/>
    </location>
</feature>
<dbReference type="GO" id="GO:0008270">
    <property type="term" value="F:zinc ion binding"/>
    <property type="evidence" value="ECO:0007669"/>
    <property type="project" value="InterPro"/>
</dbReference>
<comment type="similarity">
    <text evidence="1">Belongs to the PPR family. PCMP-H subfamily.</text>
</comment>
<feature type="repeat" description="PPR" evidence="3">
    <location>
        <begin position="211"/>
        <end position="241"/>
    </location>
</feature>
<name>A0AAV8SR42_9ROSI</name>
<dbReference type="FunFam" id="1.25.40.10:FF:001074">
    <property type="entry name" value="Pentatricopeptide repeat-containing protein, mitochondrial"/>
    <property type="match status" value="1"/>
</dbReference>
<evidence type="ECO:0000256" key="2">
    <source>
        <dbReference type="ARBA" id="ARBA00022737"/>
    </source>
</evidence>
<dbReference type="FunFam" id="1.25.40.10:FF:000144">
    <property type="entry name" value="Pentatricopeptide repeat-containing protein, mitochondrial"/>
    <property type="match status" value="1"/>
</dbReference>
<protein>
    <recommendedName>
        <fullName evidence="4">DYW domain-containing protein</fullName>
    </recommendedName>
</protein>
<dbReference type="EMBL" id="JAIWQS010000009">
    <property type="protein sequence ID" value="KAJ8754379.1"/>
    <property type="molecule type" value="Genomic_DNA"/>
</dbReference>
<dbReference type="GO" id="GO:0003723">
    <property type="term" value="F:RNA binding"/>
    <property type="evidence" value="ECO:0007669"/>
    <property type="project" value="InterPro"/>
</dbReference>
<dbReference type="AlphaFoldDB" id="A0AAV8SR42"/>
<dbReference type="SUPFAM" id="SSF48452">
    <property type="entry name" value="TPR-like"/>
    <property type="match status" value="1"/>
</dbReference>
<dbReference type="Pfam" id="PF14432">
    <property type="entry name" value="DYW_deaminase"/>
    <property type="match status" value="1"/>
</dbReference>
<sequence length="650" mass="73699">MPFSFHKILRSLGHLNLKAVQGNKQRACSLHSQVPPNKQPILPPKSHLVLHNSSDVLPSNKLITSYIRSGDLESALFIFDKMDVKTIVTWNSILAGYAKRPGYIREAQQLFDKIPEPDTVSYNTMLACYVHNFNMSKALAFFDQIPRKDTASWNTMITGFAENGQMEKACELFFTMPTKNVVTWNAMISGYVNCGDMNSAVQLFGKAPIKSVVAWTSMITGYMKLKKIEFAERLFQEMPMKNLITWNAMISGYIEACRAEDGVKLFKAMLQFGIRLNSSSLSSVLLACSELSALQLGRQVHQLVCKSTLSMDTTASTSLVSMYCKCGNLEDAWKLFLETPRKDVVTWNTMISGYAQHGEGKKALSLFDKMKEEGIKLDWITFVAVLSACNHTGLVDFGIQYFYSMERDFGVELKPNHYACMIDLLGRAGKLVEAVDLINKMPFKPHAAVFGTLLGACRRHKNIEIAEFAAKNLLDLDRKSATAYVQLANVYATMQSWDQVIKIRQQMKNRKILKTPGYSWIEIRNAVHEFRSGDRIHPELASIHKKLSDLELKMKREGYVPDLEFALHNVDDEQKEQLLLRHSEKLAIAYGLLNLPLGYPIRVFKNLRVCGDCHTATKFISAIERREIIVRDTSRFHHFKDGLCSCGDYW</sequence>
<keyword evidence="2" id="KW-0677">Repeat</keyword>
<feature type="repeat" description="PPR" evidence="3">
    <location>
        <begin position="86"/>
        <end position="121"/>
    </location>
</feature>
<dbReference type="Pfam" id="PF20431">
    <property type="entry name" value="E_motif"/>
    <property type="match status" value="1"/>
</dbReference>
<dbReference type="InterPro" id="IPR002885">
    <property type="entry name" value="PPR_rpt"/>
</dbReference>
<dbReference type="Pfam" id="PF13041">
    <property type="entry name" value="PPR_2"/>
    <property type="match status" value="1"/>
</dbReference>
<proteinExistence type="inferred from homology"/>
<dbReference type="InterPro" id="IPR046848">
    <property type="entry name" value="E_motif"/>
</dbReference>
<dbReference type="FunFam" id="1.25.40.10:FF:000553">
    <property type="entry name" value="Pentatricopeptide repeat-containing protein, mitochondrial"/>
    <property type="match status" value="1"/>
</dbReference>
<dbReference type="InterPro" id="IPR011990">
    <property type="entry name" value="TPR-like_helical_dom_sf"/>
</dbReference>
<reference evidence="5 6" key="1">
    <citation type="submission" date="2021-09" db="EMBL/GenBank/DDBJ databases">
        <title>Genomic insights and catalytic innovation underlie evolution of tropane alkaloids biosynthesis.</title>
        <authorList>
            <person name="Wang Y.-J."/>
            <person name="Tian T."/>
            <person name="Huang J.-P."/>
            <person name="Huang S.-X."/>
        </authorList>
    </citation>
    <scope>NUCLEOTIDE SEQUENCE [LARGE SCALE GENOMIC DNA]</scope>
    <source>
        <strain evidence="5">KIB-2018</strain>
        <tissue evidence="5">Leaf</tissue>
    </source>
</reference>
<accession>A0AAV8SR42</accession>
<dbReference type="InterPro" id="IPR046960">
    <property type="entry name" value="PPR_At4g14850-like_plant"/>
</dbReference>
<dbReference type="NCBIfam" id="TIGR00756">
    <property type="entry name" value="PPR"/>
    <property type="match status" value="7"/>
</dbReference>
<evidence type="ECO:0000259" key="4">
    <source>
        <dbReference type="Pfam" id="PF14432"/>
    </source>
</evidence>
<feature type="repeat" description="PPR" evidence="3">
    <location>
        <begin position="343"/>
        <end position="377"/>
    </location>
</feature>
<dbReference type="PANTHER" id="PTHR47926">
    <property type="entry name" value="PENTATRICOPEPTIDE REPEAT-CONTAINING PROTEIN"/>
    <property type="match status" value="1"/>
</dbReference>
<evidence type="ECO:0000256" key="3">
    <source>
        <dbReference type="PROSITE-ProRule" id="PRU00708"/>
    </source>
</evidence>
<evidence type="ECO:0000313" key="5">
    <source>
        <dbReference type="EMBL" id="KAJ8754379.1"/>
    </source>
</evidence>
<evidence type="ECO:0000256" key="1">
    <source>
        <dbReference type="ARBA" id="ARBA00006643"/>
    </source>
</evidence>
<organism evidence="5 6">
    <name type="scientific">Erythroxylum novogranatense</name>
    <dbReference type="NCBI Taxonomy" id="1862640"/>
    <lineage>
        <taxon>Eukaryota</taxon>
        <taxon>Viridiplantae</taxon>
        <taxon>Streptophyta</taxon>
        <taxon>Embryophyta</taxon>
        <taxon>Tracheophyta</taxon>
        <taxon>Spermatophyta</taxon>
        <taxon>Magnoliopsida</taxon>
        <taxon>eudicotyledons</taxon>
        <taxon>Gunneridae</taxon>
        <taxon>Pentapetalae</taxon>
        <taxon>rosids</taxon>
        <taxon>fabids</taxon>
        <taxon>Malpighiales</taxon>
        <taxon>Erythroxylaceae</taxon>
        <taxon>Erythroxylum</taxon>
    </lineage>
</organism>
<feature type="repeat" description="PPR" evidence="3">
    <location>
        <begin position="242"/>
        <end position="276"/>
    </location>
</feature>
<keyword evidence="6" id="KW-1185">Reference proteome</keyword>
<gene>
    <name evidence="5" type="ORF">K2173_002830</name>
</gene>
<dbReference type="Pfam" id="PF01535">
    <property type="entry name" value="PPR"/>
    <property type="match status" value="9"/>
</dbReference>
<feature type="domain" description="DYW" evidence="4">
    <location>
        <begin position="558"/>
        <end position="650"/>
    </location>
</feature>
<dbReference type="GO" id="GO:0009451">
    <property type="term" value="P:RNA modification"/>
    <property type="evidence" value="ECO:0007669"/>
    <property type="project" value="InterPro"/>
</dbReference>
<comment type="caution">
    <text evidence="5">The sequence shown here is derived from an EMBL/GenBank/DDBJ whole genome shotgun (WGS) entry which is preliminary data.</text>
</comment>
<dbReference type="InterPro" id="IPR032867">
    <property type="entry name" value="DYW_dom"/>
</dbReference>
<evidence type="ECO:0000313" key="6">
    <source>
        <dbReference type="Proteomes" id="UP001159364"/>
    </source>
</evidence>
<dbReference type="PROSITE" id="PS51375">
    <property type="entry name" value="PPR"/>
    <property type="match status" value="6"/>
</dbReference>
<dbReference type="PANTHER" id="PTHR47926:SF410">
    <property type="entry name" value="(WILD MALAYSIAN BANANA) HYPOTHETICAL PROTEIN"/>
    <property type="match status" value="1"/>
</dbReference>
<feature type="repeat" description="PPR" evidence="3">
    <location>
        <begin position="312"/>
        <end position="342"/>
    </location>
</feature>
<dbReference type="Gene3D" id="1.25.40.10">
    <property type="entry name" value="Tetratricopeptide repeat domain"/>
    <property type="match status" value="5"/>
</dbReference>
<dbReference type="Proteomes" id="UP001159364">
    <property type="component" value="Linkage Group LG09"/>
</dbReference>
<dbReference type="FunFam" id="1.25.40.10:FF:001531">
    <property type="entry name" value="Pentatricopeptide repeat-containing protein At4g16835, mitochondrial"/>
    <property type="match status" value="1"/>
</dbReference>